<gene>
    <name evidence="3" type="ORF">ABS362_16775</name>
</gene>
<dbReference type="InterPro" id="IPR011042">
    <property type="entry name" value="6-blade_b-propeller_TolB-like"/>
</dbReference>
<dbReference type="PANTHER" id="PTHR19328">
    <property type="entry name" value="HEDGEHOG-INTERACTING PROTEIN"/>
    <property type="match status" value="1"/>
</dbReference>
<dbReference type="RefSeq" id="WP_350413868.1">
    <property type="nucleotide sequence ID" value="NZ_JBEOKT010000019.1"/>
</dbReference>
<comment type="caution">
    <text evidence="3">The sequence shown here is derived from an EMBL/GenBank/DDBJ whole genome shotgun (WGS) entry which is preliminary data.</text>
</comment>
<evidence type="ECO:0000259" key="2">
    <source>
        <dbReference type="Pfam" id="PF07995"/>
    </source>
</evidence>
<dbReference type="InterPro" id="IPR011041">
    <property type="entry name" value="Quinoprot_gluc/sorb_DH_b-prop"/>
</dbReference>
<keyword evidence="1" id="KW-0732">Signal</keyword>
<protein>
    <submittedName>
        <fullName evidence="3">PQQ-dependent sugar dehydrogenase</fullName>
    </submittedName>
</protein>
<feature type="chain" id="PRO_5046907711" evidence="1">
    <location>
        <begin position="29"/>
        <end position="458"/>
    </location>
</feature>
<dbReference type="SUPFAM" id="SSF50952">
    <property type="entry name" value="Soluble quinoprotein glucose dehydrogenase"/>
    <property type="match status" value="1"/>
</dbReference>
<name>A0ABV1RYU8_9BACT</name>
<organism evidence="3 4">
    <name type="scientific">Pontibacter populi</name>
    <dbReference type="NCBI Taxonomy" id="890055"/>
    <lineage>
        <taxon>Bacteria</taxon>
        <taxon>Pseudomonadati</taxon>
        <taxon>Bacteroidota</taxon>
        <taxon>Cytophagia</taxon>
        <taxon>Cytophagales</taxon>
        <taxon>Hymenobacteraceae</taxon>
        <taxon>Pontibacter</taxon>
    </lineage>
</organism>
<dbReference type="Proteomes" id="UP001476807">
    <property type="component" value="Unassembled WGS sequence"/>
</dbReference>
<evidence type="ECO:0000313" key="4">
    <source>
        <dbReference type="Proteomes" id="UP001476807"/>
    </source>
</evidence>
<feature type="signal peptide" evidence="1">
    <location>
        <begin position="1"/>
        <end position="28"/>
    </location>
</feature>
<evidence type="ECO:0000313" key="3">
    <source>
        <dbReference type="EMBL" id="MER2999207.1"/>
    </source>
</evidence>
<feature type="domain" description="Glucose/Sorbosone dehydrogenase" evidence="2">
    <location>
        <begin position="65"/>
        <end position="382"/>
    </location>
</feature>
<proteinExistence type="predicted"/>
<dbReference type="PANTHER" id="PTHR19328:SF75">
    <property type="entry name" value="ALDOSE SUGAR DEHYDROGENASE YLII"/>
    <property type="match status" value="1"/>
</dbReference>
<sequence length="458" mass="50352">MKKNFILFAISGLFLCVSCTTTSTPEEAADTTTTAGTTQTENTNLDSVGLQLVASGLVSPVFLTQPLDDDRLFILDQIGEVRVVKEGKLQPEPYLNLESKIVKLKPEHEERGLLGLAFHPEFKSNGRFFIYYSAPLRKGAPNNFDHTSVIAQYTASGSNREKVDLNSEKVIMYVDQPQDNHNAGTLMFGPDGYLYISLGDGGNKNDIATGHVADWYKENEGGNGQDVKQNLLGSILRIDVNSGVSYGIPSDNPFADGNNGMKEIYAYGLRNPYRFSIDKETGMIIAGDAGQVLREEMNVIKKGANYGWNVKEGTTCFNAADNKNPLPDCPEEDRLGNKFTDPVIEFKNSMSYPQEGLGIVGVGGYVYRGEMRAGLNGNYLFGVWTQHHGKPDGAIFAAEVSGDTGPWQYRKLHFNNRPNNAFGHYLLSFGQDNNGEVYLLGNDNEGPTGKTGKVYRME</sequence>
<dbReference type="Gene3D" id="2.120.10.30">
    <property type="entry name" value="TolB, C-terminal domain"/>
    <property type="match status" value="1"/>
</dbReference>
<dbReference type="EMBL" id="JBEOKT010000019">
    <property type="protein sequence ID" value="MER2999207.1"/>
    <property type="molecule type" value="Genomic_DNA"/>
</dbReference>
<keyword evidence="4" id="KW-1185">Reference proteome</keyword>
<dbReference type="InterPro" id="IPR012938">
    <property type="entry name" value="Glc/Sorbosone_DH"/>
</dbReference>
<dbReference type="Pfam" id="PF07995">
    <property type="entry name" value="GSDH"/>
    <property type="match status" value="1"/>
</dbReference>
<reference evidence="3 4" key="1">
    <citation type="submission" date="2024-06" db="EMBL/GenBank/DDBJ databases">
        <title>Pontibacter populi HYL7-15.</title>
        <authorList>
            <person name="Kim M.K."/>
        </authorList>
    </citation>
    <scope>NUCLEOTIDE SEQUENCE [LARGE SCALE GENOMIC DNA]</scope>
    <source>
        <strain evidence="3 4">HYL7-15</strain>
    </source>
</reference>
<evidence type="ECO:0000256" key="1">
    <source>
        <dbReference type="SAM" id="SignalP"/>
    </source>
</evidence>
<accession>A0ABV1RYU8</accession>